<evidence type="ECO:0000313" key="3">
    <source>
        <dbReference type="Proteomes" id="UP000217199"/>
    </source>
</evidence>
<organism evidence="2 3">
    <name type="scientific">Pyrrhoderma noxium</name>
    <dbReference type="NCBI Taxonomy" id="2282107"/>
    <lineage>
        <taxon>Eukaryota</taxon>
        <taxon>Fungi</taxon>
        <taxon>Dikarya</taxon>
        <taxon>Basidiomycota</taxon>
        <taxon>Agaricomycotina</taxon>
        <taxon>Agaricomycetes</taxon>
        <taxon>Hymenochaetales</taxon>
        <taxon>Hymenochaetaceae</taxon>
        <taxon>Pyrrhoderma</taxon>
    </lineage>
</organism>
<keyword evidence="1" id="KW-0732">Signal</keyword>
<dbReference type="EMBL" id="NBII01000007">
    <property type="protein sequence ID" value="PAV17069.1"/>
    <property type="molecule type" value="Genomic_DNA"/>
</dbReference>
<dbReference type="InParanoid" id="A0A286UBZ6"/>
<evidence type="ECO:0000256" key="1">
    <source>
        <dbReference type="SAM" id="SignalP"/>
    </source>
</evidence>
<proteinExistence type="predicted"/>
<dbReference type="Proteomes" id="UP000217199">
    <property type="component" value="Unassembled WGS sequence"/>
</dbReference>
<feature type="chain" id="PRO_5013857440" evidence="1">
    <location>
        <begin position="23"/>
        <end position="200"/>
    </location>
</feature>
<dbReference type="AlphaFoldDB" id="A0A286UBZ6"/>
<gene>
    <name evidence="2" type="ORF">PNOK_0713300</name>
</gene>
<sequence length="200" mass="20027">MFFTRVASFLTFTLALGSSAIASPVAAPKVDLAGRSTDVTPAFQSVFTNLKTTTNVVLPQLQTIAANQNGTSLDVALLVNQMVVALNTAHAQVLSIPVNAASTVNADSVSDDLADTINNIVSTLGPLNSALPGVLAGVTSSVDLALSGLMSTLSSTLGDLIPDLLNLVTGLLSGLLSGDVLSGLGLGDVLGLLTGLLGGL</sequence>
<feature type="signal peptide" evidence="1">
    <location>
        <begin position="1"/>
        <end position="22"/>
    </location>
</feature>
<protein>
    <submittedName>
        <fullName evidence="2">Uncharacterized protein</fullName>
    </submittedName>
</protein>
<reference evidence="2 3" key="1">
    <citation type="journal article" date="2017" name="Mol. Ecol.">
        <title>Comparative and population genomic landscape of Phellinus noxius: A hypervariable fungus causing root rot in trees.</title>
        <authorList>
            <person name="Chung C.L."/>
            <person name="Lee T.J."/>
            <person name="Akiba M."/>
            <person name="Lee H.H."/>
            <person name="Kuo T.H."/>
            <person name="Liu D."/>
            <person name="Ke H.M."/>
            <person name="Yokoi T."/>
            <person name="Roa M.B."/>
            <person name="Lu M.J."/>
            <person name="Chang Y.Y."/>
            <person name="Ann P.J."/>
            <person name="Tsai J.N."/>
            <person name="Chen C.Y."/>
            <person name="Tzean S.S."/>
            <person name="Ota Y."/>
            <person name="Hattori T."/>
            <person name="Sahashi N."/>
            <person name="Liou R.F."/>
            <person name="Kikuchi T."/>
            <person name="Tsai I.J."/>
        </authorList>
    </citation>
    <scope>NUCLEOTIDE SEQUENCE [LARGE SCALE GENOMIC DNA]</scope>
    <source>
        <strain evidence="2 3">FFPRI411160</strain>
    </source>
</reference>
<comment type="caution">
    <text evidence="2">The sequence shown here is derived from an EMBL/GenBank/DDBJ whole genome shotgun (WGS) entry which is preliminary data.</text>
</comment>
<evidence type="ECO:0000313" key="2">
    <source>
        <dbReference type="EMBL" id="PAV17069.1"/>
    </source>
</evidence>
<name>A0A286UBZ6_9AGAM</name>
<keyword evidence="3" id="KW-1185">Reference proteome</keyword>
<accession>A0A286UBZ6</accession>